<reference evidence="4" key="1">
    <citation type="journal article" date="2014" name="Proc. Natl. Acad. Sci. U.S.A.">
        <title>Extensive sampling of basidiomycete genomes demonstrates inadequacy of the white-rot/brown-rot paradigm for wood decay fungi.</title>
        <authorList>
            <person name="Riley R."/>
            <person name="Salamov A.A."/>
            <person name="Brown D.W."/>
            <person name="Nagy L.G."/>
            <person name="Floudas D."/>
            <person name="Held B.W."/>
            <person name="Levasseur A."/>
            <person name="Lombard V."/>
            <person name="Morin E."/>
            <person name="Otillar R."/>
            <person name="Lindquist E.A."/>
            <person name="Sun H."/>
            <person name="LaButti K.M."/>
            <person name="Schmutz J."/>
            <person name="Jabbour D."/>
            <person name="Luo H."/>
            <person name="Baker S.E."/>
            <person name="Pisabarro A.G."/>
            <person name="Walton J.D."/>
            <person name="Blanchette R.A."/>
            <person name="Henrissat B."/>
            <person name="Martin F."/>
            <person name="Cullen D."/>
            <person name="Hibbett D.S."/>
            <person name="Grigoriev I.V."/>
        </authorList>
    </citation>
    <scope>NUCLEOTIDE SEQUENCE [LARGE SCALE GENOMIC DNA]</scope>
    <source>
        <strain evidence="4">FD-172 SS1</strain>
    </source>
</reference>
<dbReference type="GO" id="GO:0001042">
    <property type="term" value="F:RNA polymerase I core binding"/>
    <property type="evidence" value="ECO:0007669"/>
    <property type="project" value="TreeGrafter"/>
</dbReference>
<dbReference type="EMBL" id="KL198032">
    <property type="protein sequence ID" value="KDQ15362.1"/>
    <property type="molecule type" value="Genomic_DNA"/>
</dbReference>
<protein>
    <recommendedName>
        <fullName evidence="5">RNA polymerase I-specific transcription initiation factor RRN3</fullName>
    </recommendedName>
</protein>
<dbReference type="Pfam" id="PF05327">
    <property type="entry name" value="RRN3"/>
    <property type="match status" value="1"/>
</dbReference>
<dbReference type="InterPro" id="IPR007991">
    <property type="entry name" value="RNA_pol_I_trans_ini_fac_RRN3"/>
</dbReference>
<dbReference type="OrthoDB" id="26970at2759"/>
<proteinExistence type="inferred from homology"/>
<dbReference type="GO" id="GO:0001181">
    <property type="term" value="F:RNA polymerase I general transcription initiation factor activity"/>
    <property type="evidence" value="ECO:0007669"/>
    <property type="project" value="InterPro"/>
</dbReference>
<organism evidence="3 4">
    <name type="scientific">Botryobasidium botryosum (strain FD-172 SS1)</name>
    <dbReference type="NCBI Taxonomy" id="930990"/>
    <lineage>
        <taxon>Eukaryota</taxon>
        <taxon>Fungi</taxon>
        <taxon>Dikarya</taxon>
        <taxon>Basidiomycota</taxon>
        <taxon>Agaricomycotina</taxon>
        <taxon>Agaricomycetes</taxon>
        <taxon>Cantharellales</taxon>
        <taxon>Botryobasidiaceae</taxon>
        <taxon>Botryobasidium</taxon>
    </lineage>
</organism>
<feature type="compositionally biased region" description="Low complexity" evidence="2">
    <location>
        <begin position="370"/>
        <end position="382"/>
    </location>
</feature>
<feature type="region of interest" description="Disordered" evidence="2">
    <location>
        <begin position="667"/>
        <end position="694"/>
    </location>
</feature>
<evidence type="ECO:0000313" key="3">
    <source>
        <dbReference type="EMBL" id="KDQ15362.1"/>
    </source>
</evidence>
<gene>
    <name evidence="3" type="ORF">BOTBODRAFT_54658</name>
</gene>
<dbReference type="InParanoid" id="A0A067MU55"/>
<evidence type="ECO:0008006" key="5">
    <source>
        <dbReference type="Google" id="ProtNLM"/>
    </source>
</evidence>
<evidence type="ECO:0000256" key="2">
    <source>
        <dbReference type="SAM" id="MobiDB-lite"/>
    </source>
</evidence>
<dbReference type="FunCoup" id="A0A067MU55">
    <property type="interactions" value="492"/>
</dbReference>
<feature type="region of interest" description="Disordered" evidence="2">
    <location>
        <begin position="355"/>
        <end position="385"/>
    </location>
</feature>
<feature type="compositionally biased region" description="Acidic residues" evidence="2">
    <location>
        <begin position="290"/>
        <end position="311"/>
    </location>
</feature>
<comment type="similarity">
    <text evidence="1">Belongs to the RRN3 family.</text>
</comment>
<sequence length="725" mass="81326">MLSSAPSQYTAQIPENSEHFLPRRSSLGPQNTNATDDKYRKDIYLAFVKDALHQRTKGNSEPYNELVRQFNPTIFLQDGASSASQLRPWIISLSHVISQLGNTHASLVEAVVALPWATMDAAFVKSYIAFVGMLVSARPEYLGPVLGRTIEGLTFQSGLRALNTGIAETSSSPLTRGVVYDRLHSLLQHLLSLIPTLSHTLQPIIVRNFPHKRQEKVAQVTYIRNLLRISNYCPELSDRILAIAIDRAIQIDVEIQVELEEIETNEDAPDADEIFEFDPFDAVVGNEAHESEEDEEEEVDLDDLSSDEESVDGGSQPPHENVLASSKHIRDMVAKLDAILKLIFEHFNHTHSIAISRPMTPSRHDPPRDASPSSRPHSPISPEQGRAMRRSQFLALLAIFDRTIIRTFKSRYTQFLLFWYSSLDPEFTDLFQGLLVSKALFEADQPAVTRVAAASYVASYVSRAQFVDRDSARRVVGLLCEYLASQLDLYADPYANDFASASQPTVFFAVSQAIFLIFCFRWRDLVEEDEVDVEDSVFGGMSSSGKKKWIPELDVIQRVITSPLNPLKVCSPNVVRQFARVAQSTDFIYCYSILETNRRTEYGMPPSTPLHTNYQRPFTSSHAVMARDHTVVADLNTFFPFDPYRLPLSYRYIEGVYREWASVALDEDADDESEEGDEDEEEEAPYGSPMVLGSVEQPCEADDLGRSFGGMSISPLRPAALAMMG</sequence>
<dbReference type="PANTHER" id="PTHR12790:SF0">
    <property type="entry name" value="RNA POLYMERASE I-SPECIFIC TRANSCRIPTION INITIATION FACTOR RRN3-RELATED"/>
    <property type="match status" value="1"/>
</dbReference>
<feature type="region of interest" description="Disordered" evidence="2">
    <location>
        <begin position="1"/>
        <end position="35"/>
    </location>
</feature>
<evidence type="ECO:0000313" key="4">
    <source>
        <dbReference type="Proteomes" id="UP000027195"/>
    </source>
</evidence>
<name>A0A067MU55_BOTB1</name>
<evidence type="ECO:0000256" key="1">
    <source>
        <dbReference type="ARBA" id="ARBA00010098"/>
    </source>
</evidence>
<feature type="compositionally biased region" description="Acidic residues" evidence="2">
    <location>
        <begin position="667"/>
        <end position="684"/>
    </location>
</feature>
<feature type="compositionally biased region" description="Polar residues" evidence="2">
    <location>
        <begin position="1"/>
        <end position="15"/>
    </location>
</feature>
<feature type="region of interest" description="Disordered" evidence="2">
    <location>
        <begin position="287"/>
        <end position="324"/>
    </location>
</feature>
<dbReference type="AlphaFoldDB" id="A0A067MU55"/>
<dbReference type="GO" id="GO:0005634">
    <property type="term" value="C:nucleus"/>
    <property type="evidence" value="ECO:0007669"/>
    <property type="project" value="TreeGrafter"/>
</dbReference>
<keyword evidence="4" id="KW-1185">Reference proteome</keyword>
<dbReference type="GO" id="GO:0006361">
    <property type="term" value="P:transcription initiation at RNA polymerase I promoter"/>
    <property type="evidence" value="ECO:0007669"/>
    <property type="project" value="InterPro"/>
</dbReference>
<dbReference type="Proteomes" id="UP000027195">
    <property type="component" value="Unassembled WGS sequence"/>
</dbReference>
<dbReference type="STRING" id="930990.A0A067MU55"/>
<accession>A0A067MU55</accession>
<dbReference type="HOGENOM" id="CLU_010579_0_0_1"/>
<dbReference type="PANTHER" id="PTHR12790">
    <property type="entry name" value="TRANSCRIPTION INITIATION FACTOR IA RRN3"/>
    <property type="match status" value="1"/>
</dbReference>